<dbReference type="EMBL" id="VEVO01000006">
    <property type="protein sequence ID" value="KAF0041455.1"/>
    <property type="molecule type" value="Genomic_DNA"/>
</dbReference>
<proteinExistence type="predicted"/>
<reference evidence="1 2" key="1">
    <citation type="submission" date="2019-06" db="EMBL/GenBank/DDBJ databases">
        <title>Draft genomes of female and male turbot (Scophthalmus maximus).</title>
        <authorList>
            <person name="Xu H."/>
            <person name="Xu X.-W."/>
            <person name="Shao C."/>
            <person name="Chen S."/>
        </authorList>
    </citation>
    <scope>NUCLEOTIDE SEQUENCE [LARGE SCALE GENOMIC DNA]</scope>
    <source>
        <strain evidence="1">Ysfricsl-2016a</strain>
        <tissue evidence="1">Blood</tissue>
    </source>
</reference>
<evidence type="ECO:0000313" key="1">
    <source>
        <dbReference type="EMBL" id="KAF0041455.1"/>
    </source>
</evidence>
<protein>
    <submittedName>
        <fullName evidence="1">Uncharacterized protein</fullName>
    </submittedName>
</protein>
<comment type="caution">
    <text evidence="1">The sequence shown here is derived from an EMBL/GenBank/DDBJ whole genome shotgun (WGS) entry which is preliminary data.</text>
</comment>
<name>A0A6A4T8E0_SCOMX</name>
<gene>
    <name evidence="1" type="ORF">F2P81_007353</name>
</gene>
<dbReference type="AlphaFoldDB" id="A0A6A4T8E0"/>
<sequence>MRMWARAGVVSITSELRCNGGDERGTVRNKTREQKNEVVKLTAKNAKEEKRSVFNSFGPYSAQFGSFPSLFFMWPTMWIQRTQIFARPYNTITSDMESPNIQLLPVSAEAGMHFRSVPRSFIGNKPWTRMQRE</sequence>
<evidence type="ECO:0000313" key="2">
    <source>
        <dbReference type="Proteomes" id="UP000438429"/>
    </source>
</evidence>
<organism evidence="1 2">
    <name type="scientific">Scophthalmus maximus</name>
    <name type="common">Turbot</name>
    <name type="synonym">Psetta maxima</name>
    <dbReference type="NCBI Taxonomy" id="52904"/>
    <lineage>
        <taxon>Eukaryota</taxon>
        <taxon>Metazoa</taxon>
        <taxon>Chordata</taxon>
        <taxon>Craniata</taxon>
        <taxon>Vertebrata</taxon>
        <taxon>Euteleostomi</taxon>
        <taxon>Actinopterygii</taxon>
        <taxon>Neopterygii</taxon>
        <taxon>Teleostei</taxon>
        <taxon>Neoteleostei</taxon>
        <taxon>Acanthomorphata</taxon>
        <taxon>Carangaria</taxon>
        <taxon>Pleuronectiformes</taxon>
        <taxon>Pleuronectoidei</taxon>
        <taxon>Scophthalmidae</taxon>
        <taxon>Scophthalmus</taxon>
    </lineage>
</organism>
<accession>A0A6A4T8E0</accession>
<dbReference type="Proteomes" id="UP000438429">
    <property type="component" value="Unassembled WGS sequence"/>
</dbReference>